<dbReference type="SUPFAM" id="SSF55811">
    <property type="entry name" value="Nudix"/>
    <property type="match status" value="1"/>
</dbReference>
<dbReference type="PROSITE" id="PS51462">
    <property type="entry name" value="NUDIX"/>
    <property type="match status" value="1"/>
</dbReference>
<dbReference type="InterPro" id="IPR000086">
    <property type="entry name" value="NUDIX_hydrolase_dom"/>
</dbReference>
<dbReference type="CDD" id="cd03676">
    <property type="entry name" value="NUDIX_Tnr3_like"/>
    <property type="match status" value="1"/>
</dbReference>
<accession>A0A9P8MI62</accession>
<reference evidence="2 3" key="1">
    <citation type="submission" date="2020-07" db="EMBL/GenBank/DDBJ databases">
        <title>Metarhizium humberi genome.</title>
        <authorList>
            <person name="Lysoe E."/>
        </authorList>
    </citation>
    <scope>NUCLEOTIDE SEQUENCE [LARGE SCALE GENOMIC DNA]</scope>
    <source>
        <strain evidence="2 3">ESALQ1638</strain>
    </source>
</reference>
<keyword evidence="3" id="KW-1185">Reference proteome</keyword>
<feature type="domain" description="Nudix hydrolase" evidence="1">
    <location>
        <begin position="144"/>
        <end position="287"/>
    </location>
</feature>
<sequence>MAVAAAQDGSPHQQPSLLHLIALVDNVPIDFETNCTPYYRLQLAPDPRTHGYIHPNTVNSMPWPASFTINHDTRQVTLSPPSPETSLSLSAHANAAFQAAIDAAIDGNMFPMLNGMHSEHFLLMGAREFVQIERFAASLFGIATRGAHLTCYVRTPDGLKIWVAKRSPKLFTYPGMLDSTVAGGVKADNSPLDCILAEATEEASLPADLVARLVRSVGVLTLANRNPRTELHHSEVLYVYDMELEEDIVPTPQDGEVEEFVLMDCAELRHRMLNGEFKPNVCPIMIDFLCMLLDGKAPQGVPRRPTSRMLPTLSRLIDDQSSGMALLPTLNLPDVRVDSMALSSTGMSGPLGLGHLHPTMLVPLLAAGRPIPTPLNVLVHALPASTSSKSFFHRSMFSSPIF</sequence>
<evidence type="ECO:0000313" key="2">
    <source>
        <dbReference type="EMBL" id="KAH0600742.1"/>
    </source>
</evidence>
<proteinExistence type="predicted"/>
<evidence type="ECO:0000259" key="1">
    <source>
        <dbReference type="PROSITE" id="PS51462"/>
    </source>
</evidence>
<organism evidence="2 3">
    <name type="scientific">Metarhizium humberi</name>
    <dbReference type="NCBI Taxonomy" id="2596975"/>
    <lineage>
        <taxon>Eukaryota</taxon>
        <taxon>Fungi</taxon>
        <taxon>Dikarya</taxon>
        <taxon>Ascomycota</taxon>
        <taxon>Pezizomycotina</taxon>
        <taxon>Sordariomycetes</taxon>
        <taxon>Hypocreomycetidae</taxon>
        <taxon>Hypocreales</taxon>
        <taxon>Clavicipitaceae</taxon>
        <taxon>Metarhizium</taxon>
    </lineage>
</organism>
<dbReference type="Pfam" id="PF00293">
    <property type="entry name" value="NUDIX"/>
    <property type="match status" value="1"/>
</dbReference>
<dbReference type="InterPro" id="IPR015797">
    <property type="entry name" value="NUDIX_hydrolase-like_dom_sf"/>
</dbReference>
<comment type="caution">
    <text evidence="2">The sequence shown here is derived from an EMBL/GenBank/DDBJ whole genome shotgun (WGS) entry which is preliminary data.</text>
</comment>
<evidence type="ECO:0000313" key="3">
    <source>
        <dbReference type="Proteomes" id="UP000764110"/>
    </source>
</evidence>
<dbReference type="Gene3D" id="3.90.79.10">
    <property type="entry name" value="Nucleoside Triphosphate Pyrophosphohydrolase"/>
    <property type="match status" value="1"/>
</dbReference>
<dbReference type="AlphaFoldDB" id="A0A9P8MI62"/>
<dbReference type="EMBL" id="JACEFI010000002">
    <property type="protein sequence ID" value="KAH0600742.1"/>
    <property type="molecule type" value="Genomic_DNA"/>
</dbReference>
<dbReference type="Proteomes" id="UP000764110">
    <property type="component" value="Unassembled WGS sequence"/>
</dbReference>
<protein>
    <recommendedName>
        <fullName evidence="1">Nudix hydrolase domain-containing protein</fullName>
    </recommendedName>
</protein>
<gene>
    <name evidence="2" type="ORF">MHUMG1_01741</name>
</gene>
<name>A0A9P8MI62_9HYPO</name>